<dbReference type="InterPro" id="IPR010674">
    <property type="entry name" value="NOG1_Rossman_fold_dom"/>
</dbReference>
<comment type="subcellular location">
    <subcellularLocation>
        <location evidence="2 8">Nucleus</location>
        <location evidence="2 8">Nucleolus</location>
    </subcellularLocation>
</comment>
<dbReference type="GeneID" id="66126549"/>
<dbReference type="FunFam" id="1.20.120.1190:FF:000001">
    <property type="entry name" value="Nucleolar GTP-binding protein 1"/>
    <property type="match status" value="1"/>
</dbReference>
<dbReference type="AlphaFoldDB" id="A0AAN6DGB4"/>
<organism evidence="11 13">
    <name type="scientific">Pichia angusta</name>
    <name type="common">Yeast</name>
    <name type="synonym">Hansenula polymorpha</name>
    <dbReference type="NCBI Taxonomy" id="870730"/>
    <lineage>
        <taxon>Eukaryota</taxon>
        <taxon>Fungi</taxon>
        <taxon>Dikarya</taxon>
        <taxon>Ascomycota</taxon>
        <taxon>Saccharomycotina</taxon>
        <taxon>Pichiomycetes</taxon>
        <taxon>Pichiales</taxon>
        <taxon>Pichiaceae</taxon>
        <taxon>Ogataea</taxon>
    </lineage>
</organism>
<feature type="domain" description="OBG-type G" evidence="10">
    <location>
        <begin position="168"/>
        <end position="340"/>
    </location>
</feature>
<dbReference type="InterPro" id="IPR012973">
    <property type="entry name" value="NOG_C"/>
</dbReference>
<comment type="function">
    <text evidence="1 8">Involved in the biogenesis of the 60S ribosomal subunit.</text>
</comment>
<evidence type="ECO:0000313" key="12">
    <source>
        <dbReference type="EMBL" id="KAG7845644.1"/>
    </source>
</evidence>
<dbReference type="GO" id="GO:0005730">
    <property type="term" value="C:nucleolus"/>
    <property type="evidence" value="ECO:0007669"/>
    <property type="project" value="UniProtKB-SubCell"/>
</dbReference>
<keyword evidence="7 8" id="KW-0539">Nucleus</keyword>
<dbReference type="PRINTS" id="PR00326">
    <property type="entry name" value="GTP1OBG"/>
</dbReference>
<dbReference type="PIRSF" id="PIRSF038919">
    <property type="entry name" value="NOG1"/>
    <property type="match status" value="1"/>
</dbReference>
<evidence type="ECO:0000313" key="13">
    <source>
        <dbReference type="Proteomes" id="UP001196530"/>
    </source>
</evidence>
<name>A0AAN6DGB4_PICAN</name>
<evidence type="ECO:0000256" key="9">
    <source>
        <dbReference type="SAM" id="MobiDB-lite"/>
    </source>
</evidence>
<dbReference type="Proteomes" id="UP001196530">
    <property type="component" value="Unassembled WGS sequence"/>
</dbReference>
<dbReference type="GO" id="GO:1902626">
    <property type="term" value="P:assembly of large subunit precursor of preribosome"/>
    <property type="evidence" value="ECO:0007669"/>
    <property type="project" value="UniProtKB-ARBA"/>
</dbReference>
<feature type="compositionally biased region" description="Basic and acidic residues" evidence="9">
    <location>
        <begin position="586"/>
        <end position="615"/>
    </location>
</feature>
<dbReference type="EMBL" id="JAHLVD010000020">
    <property type="protein sequence ID" value="KAG7845644.1"/>
    <property type="molecule type" value="Genomic_DNA"/>
</dbReference>
<keyword evidence="6" id="KW-0342">GTP-binding</keyword>
<evidence type="ECO:0000313" key="11">
    <source>
        <dbReference type="EMBL" id="KAG7819824.1"/>
    </source>
</evidence>
<evidence type="ECO:0000256" key="1">
    <source>
        <dbReference type="ARBA" id="ARBA00002889"/>
    </source>
</evidence>
<protein>
    <recommendedName>
        <fullName evidence="3 8">Nucleolar GTP-binding protein 1</fullName>
    </recommendedName>
</protein>
<keyword evidence="4 8" id="KW-0690">Ribosome biogenesis</keyword>
<evidence type="ECO:0000256" key="5">
    <source>
        <dbReference type="ARBA" id="ARBA00022741"/>
    </source>
</evidence>
<dbReference type="InterPro" id="IPR027417">
    <property type="entry name" value="P-loop_NTPase"/>
</dbReference>
<feature type="region of interest" description="Disordered" evidence="9">
    <location>
        <begin position="541"/>
        <end position="635"/>
    </location>
</feature>
<dbReference type="Pfam" id="PF17835">
    <property type="entry name" value="NOG1_N"/>
    <property type="match status" value="1"/>
</dbReference>
<reference evidence="11 14" key="1">
    <citation type="journal article" date="2021" name="G3 (Bethesda)">
        <title>Genomic diversity, chromosomal rearrangements, and interspecies hybridization in the ogataea polymorpha species complex.</title>
        <authorList>
            <person name="Hanson S.J."/>
            <person name="Cinneide E.O."/>
            <person name="Salzberg L.I."/>
            <person name="Wolfe K.H."/>
            <person name="McGowan J."/>
            <person name="Fitzpatrick D.A."/>
            <person name="Matlin K."/>
        </authorList>
    </citation>
    <scope>NUCLEOTIDE SEQUENCE</scope>
    <source>
        <strain evidence="12">51-138</strain>
        <strain evidence="11">61-244</strain>
    </source>
</reference>
<evidence type="ECO:0000256" key="3">
    <source>
        <dbReference type="ARBA" id="ARBA00022126"/>
    </source>
</evidence>
<evidence type="ECO:0000313" key="14">
    <source>
        <dbReference type="Proteomes" id="UP001197328"/>
    </source>
</evidence>
<dbReference type="SUPFAM" id="SSF52540">
    <property type="entry name" value="P-loop containing nucleoside triphosphate hydrolases"/>
    <property type="match status" value="1"/>
</dbReference>
<dbReference type="Pfam" id="PF06858">
    <property type="entry name" value="NOG1"/>
    <property type="match status" value="1"/>
</dbReference>
<comment type="caution">
    <text evidence="11">The sequence shown here is derived from an EMBL/GenBank/DDBJ whole genome shotgun (WGS) entry which is preliminary data.</text>
</comment>
<dbReference type="CDD" id="cd01897">
    <property type="entry name" value="NOG"/>
    <property type="match status" value="1"/>
</dbReference>
<evidence type="ECO:0000256" key="4">
    <source>
        <dbReference type="ARBA" id="ARBA00022517"/>
    </source>
</evidence>
<evidence type="ECO:0000256" key="2">
    <source>
        <dbReference type="ARBA" id="ARBA00004604"/>
    </source>
</evidence>
<proteinExistence type="inferred from homology"/>
<dbReference type="InterPro" id="IPR031167">
    <property type="entry name" value="G_OBG"/>
</dbReference>
<dbReference type="InterPro" id="IPR006073">
    <property type="entry name" value="GTP-bd"/>
</dbReference>
<dbReference type="Pfam" id="PF08155">
    <property type="entry name" value="NOGCT"/>
    <property type="match status" value="1"/>
</dbReference>
<evidence type="ECO:0000256" key="8">
    <source>
        <dbReference type="PIRNR" id="PIRNR038919"/>
    </source>
</evidence>
<dbReference type="Gene3D" id="1.20.120.1190">
    <property type="match status" value="1"/>
</dbReference>
<dbReference type="InterPro" id="IPR041623">
    <property type="entry name" value="NOG1_N"/>
</dbReference>
<dbReference type="GO" id="GO:0005525">
    <property type="term" value="F:GTP binding"/>
    <property type="evidence" value="ECO:0007669"/>
    <property type="project" value="UniProtKB-KW"/>
</dbReference>
<dbReference type="InterPro" id="IPR024926">
    <property type="entry name" value="NOG1"/>
</dbReference>
<keyword evidence="14" id="KW-1185">Reference proteome</keyword>
<dbReference type="Gene3D" id="3.40.50.300">
    <property type="entry name" value="P-loop containing nucleotide triphosphate hydrolases"/>
    <property type="match status" value="1"/>
</dbReference>
<dbReference type="Proteomes" id="UP001197328">
    <property type="component" value="Unassembled WGS sequence"/>
</dbReference>
<sequence>MQLTWKDIPAVPTSNDMLDIVLNRTQRKTPTVIRPGFKIQRIRAFYMRKVKFTAEGFTEKFEDVLKGFPNINDVHPFHRDLMDTLYEKNHYKISLAAVSRAKTLIEQVSRDYVRLLKFGQSLFQCKQLKRAALGRMATIVKKLKDPFAYLEQVRQHLGRLPSIDPNTRTLLICGYPNVGKSSFLKCITKADVEVQPYAFTTKSLYVGHFDYKYLRFQAIDTPGILDRPTEEMNNIEMQSIYAIAHLRSCVLYFMDLSEQCGFSIEAQVKLFHSIKPLFANKSVLVVVNKTDIIRIEDLEESQAQLVQSVMDVPGVELMQTSCYQEENVMEVRNKACEKLLTSRIEQKLKGTARVTNVLNKIHVARPQARDDVERVPFIPDEAKRLDRYDPMDPNRRKLARDIEAENGGAGVFNINLKEKYLLEDEEWKNDVMPEILDGRNVYDFLDPEISAKLQALEEEEERLEQEGFYDSDDEIEDDEVAELREKAEWIRNKQKQMIQAARSRKALNNKSIMPRSKITKSYSELENHMYHVGHDVSKLREKREKAGGARELTGSDYVRALDEDRKAPAPANQSDRLNSGLSDGALRSKAERMAKAERRERNRQARAGEADRREVAMMPKHLMSGKRGVGKTDRR</sequence>
<dbReference type="EMBL" id="JAHLUX010000004">
    <property type="protein sequence ID" value="KAG7819824.1"/>
    <property type="molecule type" value="Genomic_DNA"/>
</dbReference>
<feature type="compositionally biased region" description="Polar residues" evidence="9">
    <location>
        <begin position="571"/>
        <end position="581"/>
    </location>
</feature>
<evidence type="ECO:0000256" key="6">
    <source>
        <dbReference type="ARBA" id="ARBA00023134"/>
    </source>
</evidence>
<evidence type="ECO:0000259" key="10">
    <source>
        <dbReference type="PROSITE" id="PS51710"/>
    </source>
</evidence>
<accession>A0AAN6DGB4</accession>
<dbReference type="FunFam" id="3.40.50.300:FF:000496">
    <property type="entry name" value="Nucleolar GTP-binding protein 1"/>
    <property type="match status" value="1"/>
</dbReference>
<dbReference type="RefSeq" id="XP_043060703.1">
    <property type="nucleotide sequence ID" value="XM_043202980.1"/>
</dbReference>
<comment type="similarity">
    <text evidence="8">Belongs to the TRAFAC class OBG-HflX-like GTPase superfamily. OBG GTPase family. NOG subfamily.</text>
</comment>
<evidence type="ECO:0000256" key="7">
    <source>
        <dbReference type="ARBA" id="ARBA00023242"/>
    </source>
</evidence>
<dbReference type="PANTHER" id="PTHR45759">
    <property type="entry name" value="NUCLEOLAR GTP-BINDING PROTEIN 1"/>
    <property type="match status" value="1"/>
</dbReference>
<keyword evidence="5" id="KW-0547">Nucleotide-binding</keyword>
<gene>
    <name evidence="11" type="ORF">KL928_002498</name>
    <name evidence="12" type="ORF">KL940_005200</name>
</gene>
<dbReference type="PROSITE" id="PS51710">
    <property type="entry name" value="G_OBG"/>
    <property type="match status" value="1"/>
</dbReference>